<accession>A0ACB7P2T2</accession>
<name>A0ACB7P2T2_9PEZI</name>
<proteinExistence type="predicted"/>
<protein>
    <submittedName>
        <fullName evidence="1">Uncharacterized protein</fullName>
    </submittedName>
</protein>
<sequence length="233" mass="25006">MVLKRKRSDSGIGSVFSSTENVGSNCFNFDALSAMDTARRGFFAPRLSTTSHLPSRTMKRFRDNRPSETEVHQHTLDVLFSAQRRAHEHQYAAPESPKATNTSAFLQIPAQPYHTSQQRSLHNFWSLPGLTTSTSSLASSPSSSAVSPPSPALAPRSTPTDCEDCGLRLAGGDDGDVMMDIDGYGSGPDDHICGACGKAVCFSCSISNLGEHRRCLACAGPRGGVGGSQWLRR</sequence>
<dbReference type="EMBL" id="JAGIZQ010000006">
    <property type="protein sequence ID" value="KAH6623860.1"/>
    <property type="molecule type" value="Genomic_DNA"/>
</dbReference>
<reference evidence="1 2" key="1">
    <citation type="journal article" date="2021" name="Nat. Commun.">
        <title>Genetic determinants of endophytism in the Arabidopsis root mycobiome.</title>
        <authorList>
            <person name="Mesny F."/>
            <person name="Miyauchi S."/>
            <person name="Thiergart T."/>
            <person name="Pickel B."/>
            <person name="Atanasova L."/>
            <person name="Karlsson M."/>
            <person name="Huettel B."/>
            <person name="Barry K.W."/>
            <person name="Haridas S."/>
            <person name="Chen C."/>
            <person name="Bauer D."/>
            <person name="Andreopoulos W."/>
            <person name="Pangilinan J."/>
            <person name="LaButti K."/>
            <person name="Riley R."/>
            <person name="Lipzen A."/>
            <person name="Clum A."/>
            <person name="Drula E."/>
            <person name="Henrissat B."/>
            <person name="Kohler A."/>
            <person name="Grigoriev I.V."/>
            <person name="Martin F.M."/>
            <person name="Hacquard S."/>
        </authorList>
    </citation>
    <scope>NUCLEOTIDE SEQUENCE [LARGE SCALE GENOMIC DNA]</scope>
    <source>
        <strain evidence="1 2">MPI-SDFR-AT-0079</strain>
    </source>
</reference>
<organism evidence="1 2">
    <name type="scientific">Chaetomium tenue</name>
    <dbReference type="NCBI Taxonomy" id="1854479"/>
    <lineage>
        <taxon>Eukaryota</taxon>
        <taxon>Fungi</taxon>
        <taxon>Dikarya</taxon>
        <taxon>Ascomycota</taxon>
        <taxon>Pezizomycotina</taxon>
        <taxon>Sordariomycetes</taxon>
        <taxon>Sordariomycetidae</taxon>
        <taxon>Sordariales</taxon>
        <taxon>Chaetomiaceae</taxon>
        <taxon>Chaetomium</taxon>
    </lineage>
</organism>
<comment type="caution">
    <text evidence="1">The sequence shown here is derived from an EMBL/GenBank/DDBJ whole genome shotgun (WGS) entry which is preliminary data.</text>
</comment>
<dbReference type="Proteomes" id="UP000724584">
    <property type="component" value="Unassembled WGS sequence"/>
</dbReference>
<evidence type="ECO:0000313" key="2">
    <source>
        <dbReference type="Proteomes" id="UP000724584"/>
    </source>
</evidence>
<evidence type="ECO:0000313" key="1">
    <source>
        <dbReference type="EMBL" id="KAH6623860.1"/>
    </source>
</evidence>
<gene>
    <name evidence="1" type="ORF">F5144DRAFT_373475</name>
</gene>
<keyword evidence="2" id="KW-1185">Reference proteome</keyword>